<keyword evidence="3 10" id="KW-0489">Methyltransferase</keyword>
<reference evidence="10" key="1">
    <citation type="journal article" date="2020" name="mSystems">
        <title>Genome- and Community-Level Interaction Insights into Carbon Utilization and Element Cycling Functions of Hydrothermarchaeota in Hydrothermal Sediment.</title>
        <authorList>
            <person name="Zhou Z."/>
            <person name="Liu Y."/>
            <person name="Xu W."/>
            <person name="Pan J."/>
            <person name="Luo Z.H."/>
            <person name="Li M."/>
        </authorList>
    </citation>
    <scope>NUCLEOTIDE SEQUENCE [LARGE SCALE GENOMIC DNA]</scope>
    <source>
        <strain evidence="10">HyVt-633</strain>
    </source>
</reference>
<evidence type="ECO:0000256" key="6">
    <source>
        <dbReference type="ARBA" id="ARBA00022747"/>
    </source>
</evidence>
<dbReference type="InterPro" id="IPR022749">
    <property type="entry name" value="D12N6_MeTrfase_N"/>
</dbReference>
<dbReference type="CDD" id="cd02440">
    <property type="entry name" value="AdoMet_MTases"/>
    <property type="match status" value="1"/>
</dbReference>
<evidence type="ECO:0000256" key="3">
    <source>
        <dbReference type="ARBA" id="ARBA00022603"/>
    </source>
</evidence>
<dbReference type="InterPro" id="IPR038333">
    <property type="entry name" value="T1MK-like_N_sf"/>
</dbReference>
<accession>A0A7C5H7U1</accession>
<dbReference type="InterPro" id="IPR003356">
    <property type="entry name" value="DNA_methylase_A-5"/>
</dbReference>
<dbReference type="GO" id="GO:0009007">
    <property type="term" value="F:site-specific DNA-methyltransferase (adenine-specific) activity"/>
    <property type="evidence" value="ECO:0007669"/>
    <property type="project" value="UniProtKB-EC"/>
</dbReference>
<dbReference type="GO" id="GO:0008170">
    <property type="term" value="F:N-methyltransferase activity"/>
    <property type="evidence" value="ECO:0007669"/>
    <property type="project" value="InterPro"/>
</dbReference>
<dbReference type="SUPFAM" id="SSF53335">
    <property type="entry name" value="S-adenosyl-L-methionine-dependent methyltransferases"/>
    <property type="match status" value="1"/>
</dbReference>
<comment type="caution">
    <text evidence="10">The sequence shown here is derived from an EMBL/GenBank/DDBJ whole genome shotgun (WGS) entry which is preliminary data.</text>
</comment>
<dbReference type="GO" id="GO:0009307">
    <property type="term" value="P:DNA restriction-modification system"/>
    <property type="evidence" value="ECO:0007669"/>
    <property type="project" value="UniProtKB-KW"/>
</dbReference>
<sequence length="655" mass="75089">MNGQTHKQIAGFIWSICNLLRGPYKRNEYRKVILPLTVLRRFECLLQPTRKAVLDEFQSIKTQSPRIQQARLQAVSGYRFYNLSKLQFTPSGEGIHSLLDDPNNLAPNLNSYINAFSANVRAIMEKFKFSDQIAHMAEKNILFEVIKAFSKVDLSPRRVDQMQMGYVFEELIRIGAEQSNEEAGEHFTPREVIKLMVNLLLAPEDDLSKSHVVKTIYDPACGTGGMLSVAEEYIRKLNCEASPLLYGQDWNDEAWAVCKSDMLIKGEEADNIILGDIFTRDGFNRDEEGNKWRFDYMLANPPFGVEWKQQQKYIQNEADNLGFSGRFGAGTPRINDGALLFLQHMISKMRSVEMGGSRIGIVFNGSPLFTGDAGSGESEIRRWIIENDWLEAIVALPEQLFYNTGIATYIWVITNRKAEERKGKVQLIDARNFWVQMEKSLGNKRRRIGDPQDKEKDPDHIADITRIYGNFTDGEMRTFTIDSSEKELVVSKVFDNDDFGYHKITVERPLRRNFQATTERIDRLEEQTAFKNLASSNKKNETVRQQEIEAGKARQQVIRDLLAAFAEEHGAMLFKDRKEFLLALRELDRRRSVKLTASELKAVLAALGERDETAEICRDRKGAQEPDADMRDTETVPLKESIEEYFKREVLPHVP</sequence>
<feature type="domain" description="DNA methylase adenine-specific" evidence="8">
    <location>
        <begin position="163"/>
        <end position="439"/>
    </location>
</feature>
<keyword evidence="6" id="KW-0680">Restriction system</keyword>
<comment type="similarity">
    <text evidence="1">Belongs to the N(4)/N(6)-methyltransferase family.</text>
</comment>
<evidence type="ECO:0000256" key="7">
    <source>
        <dbReference type="ARBA" id="ARBA00047942"/>
    </source>
</evidence>
<dbReference type="GO" id="GO:0003677">
    <property type="term" value="F:DNA binding"/>
    <property type="evidence" value="ECO:0007669"/>
    <property type="project" value="InterPro"/>
</dbReference>
<feature type="non-terminal residue" evidence="10">
    <location>
        <position position="655"/>
    </location>
</feature>
<protein>
    <recommendedName>
        <fullName evidence="2">site-specific DNA-methyltransferase (adenine-specific)</fullName>
        <ecNumber evidence="2">2.1.1.72</ecNumber>
    </recommendedName>
</protein>
<evidence type="ECO:0000259" key="8">
    <source>
        <dbReference type="Pfam" id="PF02384"/>
    </source>
</evidence>
<dbReference type="Gene3D" id="3.40.50.150">
    <property type="entry name" value="Vaccinia Virus protein VP39"/>
    <property type="match status" value="1"/>
</dbReference>
<dbReference type="PANTHER" id="PTHR42933:SF3">
    <property type="entry name" value="TYPE I RESTRICTION ENZYME MJAVIII METHYLASE SUBUNIT"/>
    <property type="match status" value="1"/>
</dbReference>
<keyword evidence="5" id="KW-0949">S-adenosyl-L-methionine</keyword>
<dbReference type="AlphaFoldDB" id="A0A7C5H7U1"/>
<keyword evidence="4" id="KW-0808">Transferase</keyword>
<proteinExistence type="inferred from homology"/>
<dbReference type="Pfam" id="PF12161">
    <property type="entry name" value="HsdM_N"/>
    <property type="match status" value="1"/>
</dbReference>
<dbReference type="Gene3D" id="1.20.1260.30">
    <property type="match status" value="1"/>
</dbReference>
<dbReference type="Pfam" id="PF02384">
    <property type="entry name" value="N6_Mtase"/>
    <property type="match status" value="1"/>
</dbReference>
<comment type="catalytic activity">
    <reaction evidence="7">
        <text>a 2'-deoxyadenosine in DNA + S-adenosyl-L-methionine = an N(6)-methyl-2'-deoxyadenosine in DNA + S-adenosyl-L-homocysteine + H(+)</text>
        <dbReference type="Rhea" id="RHEA:15197"/>
        <dbReference type="Rhea" id="RHEA-COMP:12418"/>
        <dbReference type="Rhea" id="RHEA-COMP:12419"/>
        <dbReference type="ChEBI" id="CHEBI:15378"/>
        <dbReference type="ChEBI" id="CHEBI:57856"/>
        <dbReference type="ChEBI" id="CHEBI:59789"/>
        <dbReference type="ChEBI" id="CHEBI:90615"/>
        <dbReference type="ChEBI" id="CHEBI:90616"/>
        <dbReference type="EC" id="2.1.1.72"/>
    </reaction>
</comment>
<name>A0A7C5H7U1_9CHLB</name>
<dbReference type="InterPro" id="IPR029063">
    <property type="entry name" value="SAM-dependent_MTases_sf"/>
</dbReference>
<dbReference type="GO" id="GO:0032259">
    <property type="term" value="P:methylation"/>
    <property type="evidence" value="ECO:0007669"/>
    <property type="project" value="UniProtKB-KW"/>
</dbReference>
<evidence type="ECO:0000256" key="4">
    <source>
        <dbReference type="ARBA" id="ARBA00022679"/>
    </source>
</evidence>
<evidence type="ECO:0000256" key="5">
    <source>
        <dbReference type="ARBA" id="ARBA00022691"/>
    </source>
</evidence>
<dbReference type="PANTHER" id="PTHR42933">
    <property type="entry name" value="SLR6095 PROTEIN"/>
    <property type="match status" value="1"/>
</dbReference>
<dbReference type="PRINTS" id="PR00507">
    <property type="entry name" value="N12N6MTFRASE"/>
</dbReference>
<evidence type="ECO:0000256" key="1">
    <source>
        <dbReference type="ARBA" id="ARBA00006594"/>
    </source>
</evidence>
<gene>
    <name evidence="10" type="ORF">ENL07_02275</name>
</gene>
<dbReference type="EMBL" id="DRSQ01000051">
    <property type="protein sequence ID" value="HHE31478.1"/>
    <property type="molecule type" value="Genomic_DNA"/>
</dbReference>
<evidence type="ECO:0000256" key="2">
    <source>
        <dbReference type="ARBA" id="ARBA00011900"/>
    </source>
</evidence>
<dbReference type="InterPro" id="IPR051537">
    <property type="entry name" value="DNA_Adenine_Mtase"/>
</dbReference>
<evidence type="ECO:0000313" key="10">
    <source>
        <dbReference type="EMBL" id="HHE31478.1"/>
    </source>
</evidence>
<evidence type="ECO:0000259" key="9">
    <source>
        <dbReference type="Pfam" id="PF12161"/>
    </source>
</evidence>
<feature type="domain" description="N6 adenine-specific DNA methyltransferase N-terminal" evidence="9">
    <location>
        <begin position="10"/>
        <end position="149"/>
    </location>
</feature>
<dbReference type="Proteomes" id="UP000886058">
    <property type="component" value="Unassembled WGS sequence"/>
</dbReference>
<organism evidence="10">
    <name type="scientific">Chlorobaculum parvum</name>
    <dbReference type="NCBI Taxonomy" id="274539"/>
    <lineage>
        <taxon>Bacteria</taxon>
        <taxon>Pseudomonadati</taxon>
        <taxon>Chlorobiota</taxon>
        <taxon>Chlorobiia</taxon>
        <taxon>Chlorobiales</taxon>
        <taxon>Chlorobiaceae</taxon>
        <taxon>Chlorobaculum</taxon>
    </lineage>
</organism>
<dbReference type="EC" id="2.1.1.72" evidence="2"/>